<dbReference type="InterPro" id="IPR036271">
    <property type="entry name" value="Tet_transcr_reg_TetR-rel_C_sf"/>
</dbReference>
<evidence type="ECO:0000256" key="1">
    <source>
        <dbReference type="ARBA" id="ARBA00023125"/>
    </source>
</evidence>
<comment type="caution">
    <text evidence="4">The sequence shown here is derived from an EMBL/GenBank/DDBJ whole genome shotgun (WGS) entry which is preliminary data.</text>
</comment>
<feature type="DNA-binding region" description="H-T-H motif" evidence="2">
    <location>
        <begin position="27"/>
        <end position="46"/>
    </location>
</feature>
<feature type="domain" description="HTH tetR-type" evidence="3">
    <location>
        <begin position="4"/>
        <end position="64"/>
    </location>
</feature>
<gene>
    <name evidence="4" type="ORF">JMN32_03860</name>
</gene>
<dbReference type="RefSeq" id="WP_202854972.1">
    <property type="nucleotide sequence ID" value="NZ_JAEUGD010000014.1"/>
</dbReference>
<dbReference type="Gene3D" id="1.10.357.10">
    <property type="entry name" value="Tetracycline Repressor, domain 2"/>
    <property type="match status" value="1"/>
</dbReference>
<keyword evidence="1 2" id="KW-0238">DNA-binding</keyword>
<evidence type="ECO:0000259" key="3">
    <source>
        <dbReference type="PROSITE" id="PS50977"/>
    </source>
</evidence>
<protein>
    <submittedName>
        <fullName evidence="4">TetR/AcrR family transcriptional regulator</fullName>
    </submittedName>
</protein>
<evidence type="ECO:0000313" key="4">
    <source>
        <dbReference type="EMBL" id="MBL6445427.1"/>
    </source>
</evidence>
<dbReference type="Gene3D" id="1.10.10.60">
    <property type="entry name" value="Homeodomain-like"/>
    <property type="match status" value="1"/>
</dbReference>
<dbReference type="PANTHER" id="PTHR43479:SF11">
    <property type="entry name" value="ACREF_ENVCD OPERON REPRESSOR-RELATED"/>
    <property type="match status" value="1"/>
</dbReference>
<keyword evidence="5" id="KW-1185">Reference proteome</keyword>
<name>A0A937KB16_9BACT</name>
<dbReference type="PROSITE" id="PS50977">
    <property type="entry name" value="HTH_TETR_2"/>
    <property type="match status" value="1"/>
</dbReference>
<dbReference type="InterPro" id="IPR009057">
    <property type="entry name" value="Homeodomain-like_sf"/>
</dbReference>
<dbReference type="InterPro" id="IPR050624">
    <property type="entry name" value="HTH-type_Tx_Regulator"/>
</dbReference>
<accession>A0A937KB16</accession>
<dbReference type="Proteomes" id="UP000614216">
    <property type="component" value="Unassembled WGS sequence"/>
</dbReference>
<dbReference type="SUPFAM" id="SSF48498">
    <property type="entry name" value="Tetracyclin repressor-like, C-terminal domain"/>
    <property type="match status" value="1"/>
</dbReference>
<reference evidence="4" key="1">
    <citation type="submission" date="2021-01" db="EMBL/GenBank/DDBJ databases">
        <title>Fulvivirga kasyanovii gen. nov., sp nov., a novel member of the phylum Bacteroidetes isolated from seawater in a mussel farm.</title>
        <authorList>
            <person name="Zhao L.-H."/>
            <person name="Wang Z.-J."/>
        </authorList>
    </citation>
    <scope>NUCLEOTIDE SEQUENCE</scope>
    <source>
        <strain evidence="4">29W222</strain>
    </source>
</reference>
<dbReference type="Pfam" id="PF00440">
    <property type="entry name" value="TetR_N"/>
    <property type="match status" value="1"/>
</dbReference>
<evidence type="ECO:0000256" key="2">
    <source>
        <dbReference type="PROSITE-ProRule" id="PRU00335"/>
    </source>
</evidence>
<dbReference type="SUPFAM" id="SSF46689">
    <property type="entry name" value="Homeodomain-like"/>
    <property type="match status" value="1"/>
</dbReference>
<dbReference type="GO" id="GO:0003677">
    <property type="term" value="F:DNA binding"/>
    <property type="evidence" value="ECO:0007669"/>
    <property type="project" value="UniProtKB-UniRule"/>
</dbReference>
<dbReference type="InterPro" id="IPR013570">
    <property type="entry name" value="Tscrpt_reg_YsiA_C"/>
</dbReference>
<dbReference type="PRINTS" id="PR00455">
    <property type="entry name" value="HTHTETR"/>
</dbReference>
<evidence type="ECO:0000313" key="5">
    <source>
        <dbReference type="Proteomes" id="UP000614216"/>
    </source>
</evidence>
<dbReference type="Pfam" id="PF08359">
    <property type="entry name" value="TetR_C_4"/>
    <property type="match status" value="1"/>
</dbReference>
<dbReference type="AlphaFoldDB" id="A0A937KB16"/>
<sequence>MTLSNRQLEIIDAAGKILTSAGVSGLTIKNLANEMGFRESAIYRHFESKEKIIVAMLNHLADTMDQKYSEVTSADAADEKFTHLFQKQFMFFKEHPHFAVAVFSDGLMKGSDTITRAIHNIMQVKVKHLTPIIEGGQKAGIFKSDISSTDLIHIVMGSVRLLMFKWRTADFKTDILITGNQLLKVLLQLIKQPN</sequence>
<proteinExistence type="predicted"/>
<dbReference type="EMBL" id="JAEUGD010000014">
    <property type="protein sequence ID" value="MBL6445427.1"/>
    <property type="molecule type" value="Genomic_DNA"/>
</dbReference>
<dbReference type="PANTHER" id="PTHR43479">
    <property type="entry name" value="ACREF/ENVCD OPERON REPRESSOR-RELATED"/>
    <property type="match status" value="1"/>
</dbReference>
<dbReference type="InterPro" id="IPR001647">
    <property type="entry name" value="HTH_TetR"/>
</dbReference>
<organism evidence="4 5">
    <name type="scientific">Fulvivirga marina</name>
    <dbReference type="NCBI Taxonomy" id="2494733"/>
    <lineage>
        <taxon>Bacteria</taxon>
        <taxon>Pseudomonadati</taxon>
        <taxon>Bacteroidota</taxon>
        <taxon>Cytophagia</taxon>
        <taxon>Cytophagales</taxon>
        <taxon>Fulvivirgaceae</taxon>
        <taxon>Fulvivirga</taxon>
    </lineage>
</organism>